<evidence type="ECO:0000313" key="5">
    <source>
        <dbReference type="Proteomes" id="UP000287188"/>
    </source>
</evidence>
<dbReference type="OrthoDB" id="9808843at2"/>
<accession>A0A402AEB3</accession>
<name>A0A402AEB3_9CHLR</name>
<dbReference type="SMART" id="SM00448">
    <property type="entry name" value="REC"/>
    <property type="match status" value="1"/>
</dbReference>
<dbReference type="Gene3D" id="3.40.50.2300">
    <property type="match status" value="1"/>
</dbReference>
<feature type="modified residue" description="4-aspartylphosphate" evidence="2">
    <location>
        <position position="61"/>
    </location>
</feature>
<keyword evidence="2" id="KW-0597">Phosphoprotein</keyword>
<comment type="caution">
    <text evidence="4">The sequence shown here is derived from an EMBL/GenBank/DDBJ whole genome shotgun (WGS) entry which is preliminary data.</text>
</comment>
<gene>
    <name evidence="4" type="ORF">KDK_12390</name>
</gene>
<evidence type="ECO:0000259" key="3">
    <source>
        <dbReference type="PROSITE" id="PS50110"/>
    </source>
</evidence>
<feature type="domain" description="Response regulatory" evidence="3">
    <location>
        <begin position="10"/>
        <end position="112"/>
    </location>
</feature>
<dbReference type="SUPFAM" id="SSF52172">
    <property type="entry name" value="CheY-like"/>
    <property type="match status" value="1"/>
</dbReference>
<dbReference type="PANTHER" id="PTHR43214">
    <property type="entry name" value="TWO-COMPONENT RESPONSE REGULATOR"/>
    <property type="match status" value="1"/>
</dbReference>
<dbReference type="InterPro" id="IPR039420">
    <property type="entry name" value="WalR-like"/>
</dbReference>
<dbReference type="PROSITE" id="PS50110">
    <property type="entry name" value="RESPONSE_REGULATORY"/>
    <property type="match status" value="1"/>
</dbReference>
<dbReference type="GO" id="GO:0000160">
    <property type="term" value="P:phosphorelay signal transduction system"/>
    <property type="evidence" value="ECO:0007669"/>
    <property type="project" value="InterPro"/>
</dbReference>
<keyword evidence="1" id="KW-0238">DNA-binding</keyword>
<dbReference type="GO" id="GO:0003677">
    <property type="term" value="F:DNA binding"/>
    <property type="evidence" value="ECO:0007669"/>
    <property type="project" value="UniProtKB-KW"/>
</dbReference>
<dbReference type="EMBL" id="BIFS01000001">
    <property type="protein sequence ID" value="GCE17439.1"/>
    <property type="molecule type" value="Genomic_DNA"/>
</dbReference>
<evidence type="ECO:0000256" key="2">
    <source>
        <dbReference type="PROSITE-ProRule" id="PRU00169"/>
    </source>
</evidence>
<sequence length="112" mass="12572">MVNVLKQMVNVLIVDDHSLMRRAVREVIEKEQEMCVVAEACNGQEAEMQAAETQPDVVLMDVDMPDCTGFEATERVLACSPNSRVVIFTSSHQEQLLFQAIQKGPWAILPRI</sequence>
<dbReference type="AlphaFoldDB" id="A0A402AEB3"/>
<proteinExistence type="predicted"/>
<dbReference type="Proteomes" id="UP000287188">
    <property type="component" value="Unassembled WGS sequence"/>
</dbReference>
<evidence type="ECO:0000256" key="1">
    <source>
        <dbReference type="ARBA" id="ARBA00023125"/>
    </source>
</evidence>
<reference evidence="5" key="1">
    <citation type="submission" date="2018-12" db="EMBL/GenBank/DDBJ databases">
        <title>Tengunoibacter tsumagoiensis gen. nov., sp. nov., Dictyobacter kobayashii sp. nov., D. alpinus sp. nov., and D. joshuensis sp. nov. and description of Dictyobacteraceae fam. nov. within the order Ktedonobacterales isolated from Tengu-no-mugimeshi.</title>
        <authorList>
            <person name="Wang C.M."/>
            <person name="Zheng Y."/>
            <person name="Sakai Y."/>
            <person name="Toyoda A."/>
            <person name="Minakuchi Y."/>
            <person name="Abe K."/>
            <person name="Yokota A."/>
            <person name="Yabe S."/>
        </authorList>
    </citation>
    <scope>NUCLEOTIDE SEQUENCE [LARGE SCALE GENOMIC DNA]</scope>
    <source>
        <strain evidence="5">Uno11</strain>
    </source>
</reference>
<dbReference type="Pfam" id="PF00072">
    <property type="entry name" value="Response_reg"/>
    <property type="match status" value="1"/>
</dbReference>
<evidence type="ECO:0000313" key="4">
    <source>
        <dbReference type="EMBL" id="GCE17439.1"/>
    </source>
</evidence>
<dbReference type="InterPro" id="IPR058245">
    <property type="entry name" value="NreC/VraR/RcsB-like_REC"/>
</dbReference>
<dbReference type="CDD" id="cd17535">
    <property type="entry name" value="REC_NarL-like"/>
    <property type="match status" value="1"/>
</dbReference>
<dbReference type="InterPro" id="IPR011006">
    <property type="entry name" value="CheY-like_superfamily"/>
</dbReference>
<protein>
    <recommendedName>
        <fullName evidence="3">Response regulatory domain-containing protein</fullName>
    </recommendedName>
</protein>
<organism evidence="4 5">
    <name type="scientific">Dictyobacter kobayashii</name>
    <dbReference type="NCBI Taxonomy" id="2014872"/>
    <lineage>
        <taxon>Bacteria</taxon>
        <taxon>Bacillati</taxon>
        <taxon>Chloroflexota</taxon>
        <taxon>Ktedonobacteria</taxon>
        <taxon>Ktedonobacterales</taxon>
        <taxon>Dictyobacteraceae</taxon>
        <taxon>Dictyobacter</taxon>
    </lineage>
</organism>
<dbReference type="InterPro" id="IPR001789">
    <property type="entry name" value="Sig_transdc_resp-reg_receiver"/>
</dbReference>
<keyword evidence="5" id="KW-1185">Reference proteome</keyword>
<dbReference type="RefSeq" id="WP_126549126.1">
    <property type="nucleotide sequence ID" value="NZ_BIFS01000001.1"/>
</dbReference>